<feature type="compositionally biased region" description="Acidic residues" evidence="1">
    <location>
        <begin position="277"/>
        <end position="286"/>
    </location>
</feature>
<evidence type="ECO:0000313" key="3">
    <source>
        <dbReference type="Proteomes" id="UP001552299"/>
    </source>
</evidence>
<name>A0ABD0V1P9_DENTH</name>
<evidence type="ECO:0000256" key="1">
    <source>
        <dbReference type="SAM" id="MobiDB-lite"/>
    </source>
</evidence>
<gene>
    <name evidence="2" type="ORF">M5K25_011024</name>
</gene>
<evidence type="ECO:0000313" key="2">
    <source>
        <dbReference type="EMBL" id="KAL0918970.1"/>
    </source>
</evidence>
<organism evidence="2 3">
    <name type="scientific">Dendrobium thyrsiflorum</name>
    <name type="common">Pinecone-like raceme dendrobium</name>
    <name type="synonym">Orchid</name>
    <dbReference type="NCBI Taxonomy" id="117978"/>
    <lineage>
        <taxon>Eukaryota</taxon>
        <taxon>Viridiplantae</taxon>
        <taxon>Streptophyta</taxon>
        <taxon>Embryophyta</taxon>
        <taxon>Tracheophyta</taxon>
        <taxon>Spermatophyta</taxon>
        <taxon>Magnoliopsida</taxon>
        <taxon>Liliopsida</taxon>
        <taxon>Asparagales</taxon>
        <taxon>Orchidaceae</taxon>
        <taxon>Epidendroideae</taxon>
        <taxon>Malaxideae</taxon>
        <taxon>Dendrobiinae</taxon>
        <taxon>Dendrobium</taxon>
    </lineage>
</organism>
<reference evidence="2 3" key="1">
    <citation type="journal article" date="2024" name="Plant Biotechnol. J.">
        <title>Dendrobium thyrsiflorum genome and its molecular insights into genes involved in important horticultural traits.</title>
        <authorList>
            <person name="Chen B."/>
            <person name="Wang J.Y."/>
            <person name="Zheng P.J."/>
            <person name="Li K.L."/>
            <person name="Liang Y.M."/>
            <person name="Chen X.F."/>
            <person name="Zhang C."/>
            <person name="Zhao X."/>
            <person name="He X."/>
            <person name="Zhang G.Q."/>
            <person name="Liu Z.J."/>
            <person name="Xu Q."/>
        </authorList>
    </citation>
    <scope>NUCLEOTIDE SEQUENCE [LARGE SCALE GENOMIC DNA]</scope>
    <source>
        <strain evidence="2">GZMU011</strain>
    </source>
</reference>
<keyword evidence="3" id="KW-1185">Reference proteome</keyword>
<feature type="region of interest" description="Disordered" evidence="1">
    <location>
        <begin position="1"/>
        <end position="22"/>
    </location>
</feature>
<accession>A0ABD0V1P9</accession>
<feature type="region of interest" description="Disordered" evidence="1">
    <location>
        <begin position="273"/>
        <end position="304"/>
    </location>
</feature>
<protein>
    <submittedName>
        <fullName evidence="2">Uncharacterized protein</fullName>
    </submittedName>
</protein>
<dbReference type="EMBL" id="JANQDX010000009">
    <property type="protein sequence ID" value="KAL0918970.1"/>
    <property type="molecule type" value="Genomic_DNA"/>
</dbReference>
<dbReference type="AlphaFoldDB" id="A0ABD0V1P9"/>
<comment type="caution">
    <text evidence="2">The sequence shown here is derived from an EMBL/GenBank/DDBJ whole genome shotgun (WGS) entry which is preliminary data.</text>
</comment>
<dbReference type="Proteomes" id="UP001552299">
    <property type="component" value="Unassembled WGS sequence"/>
</dbReference>
<proteinExistence type="predicted"/>
<sequence>MAGGKRTRQEPGSFSSSKSDPRFLKSEDKAAYARYKSIGITLSKSINPATLSYPVMDLFVHSSLCFLLTLACPFNIKLILQFFVSLRINSEYTSLQSYVGKIPVEINYQDFENLLHLSTTGDKLHTLANDPNFNWTPFNQFLRNTAAPFHDCMTSSLGKDARTIQHVLRSSVIPKAGDWIHITPLLSLTTFYIMAHREFNASDLIIRYFENLTTIRDPRHHRKPNLALGHLISYVLTTKYNLEFPSTSTSPTHHLTFISNNSFHILHSTHLHPEQGETGEEAEEAQPEQVPDPVPTPAPLHQHS</sequence>